<dbReference type="PANTHER" id="PTHR13190:SF1">
    <property type="entry name" value="AUTOPHAGY-RELATED 2, ISOFORM A"/>
    <property type="match status" value="1"/>
</dbReference>
<evidence type="ECO:0000256" key="8">
    <source>
        <dbReference type="ARBA" id="ARBA00023055"/>
    </source>
</evidence>
<comment type="catalytic activity">
    <reaction evidence="10">
        <text>a 1,2-diacyl-sn-glycero-3-phospho-L-serine(in) = a 1,2-diacyl-sn-glycero-3-phospho-L-serine(out)</text>
        <dbReference type="Rhea" id="RHEA:38663"/>
        <dbReference type="ChEBI" id="CHEBI:57262"/>
    </reaction>
</comment>
<accession>A0A5A7RHI9</accession>
<dbReference type="GO" id="GO:0043495">
    <property type="term" value="F:protein-membrane adaptor activity"/>
    <property type="evidence" value="ECO:0007669"/>
    <property type="project" value="TreeGrafter"/>
</dbReference>
<organism evidence="13 14">
    <name type="scientific">Striga asiatica</name>
    <name type="common">Asiatic witchweed</name>
    <name type="synonym">Buchnera asiatica</name>
    <dbReference type="NCBI Taxonomy" id="4170"/>
    <lineage>
        <taxon>Eukaryota</taxon>
        <taxon>Viridiplantae</taxon>
        <taxon>Streptophyta</taxon>
        <taxon>Embryophyta</taxon>
        <taxon>Tracheophyta</taxon>
        <taxon>Spermatophyta</taxon>
        <taxon>Magnoliopsida</taxon>
        <taxon>eudicotyledons</taxon>
        <taxon>Gunneridae</taxon>
        <taxon>Pentapetalae</taxon>
        <taxon>asterids</taxon>
        <taxon>lamiids</taxon>
        <taxon>Lamiales</taxon>
        <taxon>Orobanchaceae</taxon>
        <taxon>Buchnereae</taxon>
        <taxon>Striga</taxon>
    </lineage>
</organism>
<gene>
    <name evidence="13" type="ORF">STAS_34383</name>
</gene>
<comment type="subcellular location">
    <subcellularLocation>
        <location evidence="1">Endoplasmic reticulum membrane</location>
        <topology evidence="1">Peripheral membrane protein</topology>
    </subcellularLocation>
    <subcellularLocation>
        <location evidence="2">Preautophagosomal structure membrane</location>
        <topology evidence="2">Peripheral membrane protein</topology>
    </subcellularLocation>
</comment>
<dbReference type="GO" id="GO:0005789">
    <property type="term" value="C:endoplasmic reticulum membrane"/>
    <property type="evidence" value="ECO:0007669"/>
    <property type="project" value="UniProtKB-SubCell"/>
</dbReference>
<keyword evidence="6" id="KW-0256">Endoplasmic reticulum</keyword>
<keyword evidence="14" id="KW-1185">Reference proteome</keyword>
<evidence type="ECO:0000256" key="2">
    <source>
        <dbReference type="ARBA" id="ARBA00004623"/>
    </source>
</evidence>
<comment type="similarity">
    <text evidence="3">Belongs to the ATG2 family.</text>
</comment>
<dbReference type="GO" id="GO:0006869">
    <property type="term" value="P:lipid transport"/>
    <property type="evidence" value="ECO:0007669"/>
    <property type="project" value="UniProtKB-KW"/>
</dbReference>
<evidence type="ECO:0000256" key="7">
    <source>
        <dbReference type="ARBA" id="ARBA00023006"/>
    </source>
</evidence>
<comment type="caution">
    <text evidence="13">The sequence shown here is derived from an EMBL/GenBank/DDBJ whole genome shotgun (WGS) entry which is preliminary data.</text>
</comment>
<evidence type="ECO:0000313" key="13">
    <source>
        <dbReference type="EMBL" id="GER56644.1"/>
    </source>
</evidence>
<dbReference type="GO" id="GO:0061723">
    <property type="term" value="P:glycophagy"/>
    <property type="evidence" value="ECO:0007669"/>
    <property type="project" value="TreeGrafter"/>
</dbReference>
<keyword evidence="5" id="KW-0813">Transport</keyword>
<dbReference type="GO" id="GO:0034727">
    <property type="term" value="P:piecemeal microautophagy of the nucleus"/>
    <property type="evidence" value="ECO:0007669"/>
    <property type="project" value="TreeGrafter"/>
</dbReference>
<dbReference type="EMBL" id="BKCP01012737">
    <property type="protein sequence ID" value="GER56644.1"/>
    <property type="molecule type" value="Genomic_DNA"/>
</dbReference>
<keyword evidence="7" id="KW-0072">Autophagy</keyword>
<evidence type="ECO:0000256" key="4">
    <source>
        <dbReference type="ARBA" id="ARBA00018070"/>
    </source>
</evidence>
<dbReference type="GO" id="GO:0034045">
    <property type="term" value="C:phagophore assembly site membrane"/>
    <property type="evidence" value="ECO:0007669"/>
    <property type="project" value="UniProtKB-SubCell"/>
</dbReference>
<evidence type="ECO:0000256" key="3">
    <source>
        <dbReference type="ARBA" id="ARBA00009714"/>
    </source>
</evidence>
<dbReference type="GO" id="GO:0061908">
    <property type="term" value="C:phagophore"/>
    <property type="evidence" value="ECO:0007669"/>
    <property type="project" value="TreeGrafter"/>
</dbReference>
<dbReference type="GO" id="GO:0032266">
    <property type="term" value="F:phosphatidylinositol-3-phosphate binding"/>
    <property type="evidence" value="ECO:0007669"/>
    <property type="project" value="TreeGrafter"/>
</dbReference>
<reference evidence="14" key="1">
    <citation type="journal article" date="2019" name="Curr. Biol.">
        <title>Genome Sequence of Striga asiatica Provides Insight into the Evolution of Plant Parasitism.</title>
        <authorList>
            <person name="Yoshida S."/>
            <person name="Kim S."/>
            <person name="Wafula E.K."/>
            <person name="Tanskanen J."/>
            <person name="Kim Y.M."/>
            <person name="Honaas L."/>
            <person name="Yang Z."/>
            <person name="Spallek T."/>
            <person name="Conn C.E."/>
            <person name="Ichihashi Y."/>
            <person name="Cheong K."/>
            <person name="Cui S."/>
            <person name="Der J.P."/>
            <person name="Gundlach H."/>
            <person name="Jiao Y."/>
            <person name="Hori C."/>
            <person name="Ishida J.K."/>
            <person name="Kasahara H."/>
            <person name="Kiba T."/>
            <person name="Kim M.S."/>
            <person name="Koo N."/>
            <person name="Laohavisit A."/>
            <person name="Lee Y.H."/>
            <person name="Lumba S."/>
            <person name="McCourt P."/>
            <person name="Mortimer J.C."/>
            <person name="Mutuku J.M."/>
            <person name="Nomura T."/>
            <person name="Sasaki-Sekimoto Y."/>
            <person name="Seto Y."/>
            <person name="Wang Y."/>
            <person name="Wakatake T."/>
            <person name="Sakakibara H."/>
            <person name="Demura T."/>
            <person name="Yamaguchi S."/>
            <person name="Yoneyama K."/>
            <person name="Manabe R.I."/>
            <person name="Nelson D.C."/>
            <person name="Schulman A.H."/>
            <person name="Timko M.P."/>
            <person name="dePamphilis C.W."/>
            <person name="Choi D."/>
            <person name="Shirasu K."/>
        </authorList>
    </citation>
    <scope>NUCLEOTIDE SEQUENCE [LARGE SCALE GENOMIC DNA]</scope>
    <source>
        <strain evidence="14">cv. UVA1</strain>
    </source>
</reference>
<dbReference type="Pfam" id="PF13329">
    <property type="entry name" value="ATG2_CAD"/>
    <property type="match status" value="3"/>
</dbReference>
<dbReference type="PANTHER" id="PTHR13190">
    <property type="entry name" value="AUTOPHAGY-RELATED 2, ISOFORM A"/>
    <property type="match status" value="1"/>
</dbReference>
<evidence type="ECO:0000256" key="12">
    <source>
        <dbReference type="SAM" id="MobiDB-lite"/>
    </source>
</evidence>
<comment type="catalytic activity">
    <reaction evidence="11">
        <text>a 1,2-diacyl-sn-glycero-3-phosphoethanolamine(in) = a 1,2-diacyl-sn-glycero-3-phosphoethanolamine(out)</text>
        <dbReference type="Rhea" id="RHEA:38895"/>
        <dbReference type="ChEBI" id="CHEBI:64612"/>
    </reaction>
</comment>
<dbReference type="GO" id="GO:0061709">
    <property type="term" value="P:reticulophagy"/>
    <property type="evidence" value="ECO:0007669"/>
    <property type="project" value="TreeGrafter"/>
</dbReference>
<name>A0A5A7RHI9_STRAF</name>
<evidence type="ECO:0000256" key="1">
    <source>
        <dbReference type="ARBA" id="ARBA00004406"/>
    </source>
</evidence>
<sequence>MFSWSITKSAEAMFSRWAVKRICKFLLKKKLGKFILGDIDLHQLDVQLGAGTIQLSDLALNVDYVNEKLGTAAVLLKEGSVGSLTVTMPWKDGGCRVEVDELEFVLAPRGGEFCGYEPDTSSHSKVDSSNSSHGSKKQDTESPNSGVSVDVHEGVKTIAKMVKWLLTSFHVKVKKLIVAFDPLLEDGNDSGLDRILVLRICEAECGTHISEDDSSSSFTTVNNFLAFSRLTNYVKFEGAVIELLHVDGLDHQSSLEFPTETSAGNWFSGYCSSGNMTTIISGENGGFSGNLSLSLPWQNGSLDIHKVDADLHLEPLEIRLQPSTVKCFIFMWGLLKGVIEKTKDPGYHEPSDELSAPSSCVGPPEKGLAYNGCLIANSCVMEKEPAHNLLSESHLISDWVSRSSKDANEEEPDFGASVDQFFECFDGLRNSQSALGNSGMWNWSCSVFSAITAASYLASGSLHVSSEQQHVETNFNASVAKVSLLLSFLDEDQNQFSKATDDKANTDSQSHRLCTQLIDLFLTVQVGPSEMNFEVIVQHIQLVDHLCSENNSVGSNVHGFSDNSASEVALIWKMQDDVQGAFLAFQDSDKEPGTHYRVNHLTDISLNMKEINRCRHLINGKDICGKDASVTLLKTSGATQCHVKINLGSAGSSTMGPTIFTLKLPHFVCWFSFDPITMMLQFLKDMENCMETTLKGSNYVPDSEAMKRGFFPQNDEGKISHASAERVVEGHIFLLNARIFLCFPPKNHRDLSSSSSSRQFIAFDFISPRTCGKDVQSSNPTPFASSDRRLTATTSCSLNFNVGDFYLFSISAPLTQKTVGSEIYNMQEASFSVEKIISVVNKTGLSIISILWQEGLATGPWIAQKAKLLASSENGKKDVRKGCDFASVTTVKDNKNFEARSRQEIISSSTFLLHGKLPPVTISLGKSQYENLSGLITQVLEHFSSVASESVSIGEKHSVSQTSILIECESATFTMAIEPVGDVFSTRSELPGSWSCLTLKVNKFELLSVSNIGGIRSADFLWVAHGPGSLWGSITEGVHHEFLLISCSESTMGRGSGEGSNVLSSRYSGSDIIHFFDPESNHNSISITVRGATIVAIGGRMDWFTTIFSFFSSPSSELEQTGGDCRDKKCGSSFILHLVDVGLSYEPYFGKPTVPQGSDTSSNWSANESSEDFHVACLLAASSLKLSNTTLVDCSEGEYKIGLQDLGFLIRMLPKSELFGSNYSVDFLRKTGYVKVAEEAHTEALFRTNCVNGHSWELECGDSHIVLNTCHDTTSALIRLAAQLQKLFSPDLRDYVVHLENRWNNAQQVHDASDEKKVGDFSPTLSQGETWSLDKKVMVGNLMNEICEDVFQVDGDGHTKSFESHLAMSTGESSLVASRASPSEENVPTFIEEYFVSDLRPLSGRALKKQSSDPTGYKSASAGESRLGIGGWYADTSLRILENHASKLEQINMPKEAVDVEISSSDSDYVDIGKAEGHILLKNMNVVWRMYGGSDWSSSFRNTSRISTVTCSRDLAVCLELALCGIGLEYDVYPDGEISASTLSVNIQDVCLNDRSGNAPWKLFGWLRIAILPIRLHLHQSQLDFLIKFFGGKELSAESSPSTPLGLGNSGEPCEKSDNVQCCNINEAFLTYFQKFEICPMLIRVDYSPCRVDLTALRGGKYVELVNLVPWKGVELQLKHVQGVGLYGWGSVCETILGEWLEDISQNQIHKLLKGLPPIKSLFAVGTGAAKLVSLPVKNYKKDHRLLKGMQRGTFAFLRSISLEAIGLGVHLAAGAHNVLHQAEYILASIPPSVPWPVESKVGTNAYQSISDGLGKSASALVQTPLKKYQRGGSVGSALATVVQSAPAAAIAPASGAARAVHCALLGFRNSLDPEHKRESVEKYMGRTPPREFMQ</sequence>
<evidence type="ECO:0000256" key="6">
    <source>
        <dbReference type="ARBA" id="ARBA00022824"/>
    </source>
</evidence>
<keyword evidence="8" id="KW-0445">Lipid transport</keyword>
<dbReference type="Proteomes" id="UP000325081">
    <property type="component" value="Unassembled WGS sequence"/>
</dbReference>
<keyword evidence="9" id="KW-0472">Membrane</keyword>
<evidence type="ECO:0000256" key="10">
    <source>
        <dbReference type="ARBA" id="ARBA00024479"/>
    </source>
</evidence>
<proteinExistence type="inferred from homology"/>
<dbReference type="GO" id="GO:0000045">
    <property type="term" value="P:autophagosome assembly"/>
    <property type="evidence" value="ECO:0007669"/>
    <property type="project" value="TreeGrafter"/>
</dbReference>
<dbReference type="GO" id="GO:0000422">
    <property type="term" value="P:autophagy of mitochondrion"/>
    <property type="evidence" value="ECO:0007669"/>
    <property type="project" value="TreeGrafter"/>
</dbReference>
<protein>
    <recommendedName>
        <fullName evidence="4">Autophagy-related protein 2</fullName>
    </recommendedName>
</protein>
<dbReference type="OrthoDB" id="18982at2759"/>
<feature type="region of interest" description="Disordered" evidence="12">
    <location>
        <begin position="117"/>
        <end position="148"/>
    </location>
</feature>
<evidence type="ECO:0000256" key="11">
    <source>
        <dbReference type="ARBA" id="ARBA00024615"/>
    </source>
</evidence>
<evidence type="ECO:0000256" key="5">
    <source>
        <dbReference type="ARBA" id="ARBA00022448"/>
    </source>
</evidence>
<evidence type="ECO:0000313" key="14">
    <source>
        <dbReference type="Proteomes" id="UP000325081"/>
    </source>
</evidence>
<dbReference type="InterPro" id="IPR026849">
    <property type="entry name" value="ATG2"/>
</dbReference>
<evidence type="ECO:0000256" key="9">
    <source>
        <dbReference type="ARBA" id="ARBA00023136"/>
    </source>
</evidence>